<dbReference type="Proteomes" id="UP000807342">
    <property type="component" value="Unassembled WGS sequence"/>
</dbReference>
<comment type="caution">
    <text evidence="2">The sequence shown here is derived from an EMBL/GenBank/DDBJ whole genome shotgun (WGS) entry which is preliminary data.</text>
</comment>
<organism evidence="2 3">
    <name type="scientific">Macrolepiota fuliginosa MF-IS2</name>
    <dbReference type="NCBI Taxonomy" id="1400762"/>
    <lineage>
        <taxon>Eukaryota</taxon>
        <taxon>Fungi</taxon>
        <taxon>Dikarya</taxon>
        <taxon>Basidiomycota</taxon>
        <taxon>Agaricomycotina</taxon>
        <taxon>Agaricomycetes</taxon>
        <taxon>Agaricomycetidae</taxon>
        <taxon>Agaricales</taxon>
        <taxon>Agaricineae</taxon>
        <taxon>Agaricaceae</taxon>
        <taxon>Macrolepiota</taxon>
    </lineage>
</organism>
<name>A0A9P6C8H0_9AGAR</name>
<evidence type="ECO:0000313" key="3">
    <source>
        <dbReference type="Proteomes" id="UP000807342"/>
    </source>
</evidence>
<dbReference type="AlphaFoldDB" id="A0A9P6C8H0"/>
<feature type="compositionally biased region" description="Basic residues" evidence="1">
    <location>
        <begin position="1"/>
        <end position="16"/>
    </location>
</feature>
<reference evidence="2" key="1">
    <citation type="submission" date="2020-11" db="EMBL/GenBank/DDBJ databases">
        <authorList>
            <consortium name="DOE Joint Genome Institute"/>
            <person name="Ahrendt S."/>
            <person name="Riley R."/>
            <person name="Andreopoulos W."/>
            <person name="Labutti K."/>
            <person name="Pangilinan J."/>
            <person name="Ruiz-Duenas F.J."/>
            <person name="Barrasa J.M."/>
            <person name="Sanchez-Garcia M."/>
            <person name="Camarero S."/>
            <person name="Miyauchi S."/>
            <person name="Serrano A."/>
            <person name="Linde D."/>
            <person name="Babiker R."/>
            <person name="Drula E."/>
            <person name="Ayuso-Fernandez I."/>
            <person name="Pacheco R."/>
            <person name="Padilla G."/>
            <person name="Ferreira P."/>
            <person name="Barriuso J."/>
            <person name="Kellner H."/>
            <person name="Castanera R."/>
            <person name="Alfaro M."/>
            <person name="Ramirez L."/>
            <person name="Pisabarro A.G."/>
            <person name="Kuo A."/>
            <person name="Tritt A."/>
            <person name="Lipzen A."/>
            <person name="He G."/>
            <person name="Yan M."/>
            <person name="Ng V."/>
            <person name="Cullen D."/>
            <person name="Martin F."/>
            <person name="Rosso M.-N."/>
            <person name="Henrissat B."/>
            <person name="Hibbett D."/>
            <person name="Martinez A.T."/>
            <person name="Grigoriev I.V."/>
        </authorList>
    </citation>
    <scope>NUCLEOTIDE SEQUENCE</scope>
    <source>
        <strain evidence="2">MF-IS2</strain>
    </source>
</reference>
<sequence>MGKSAKLHKRLPKKLKSSVQTSRSASSSVQTQVSNAQKKAARKNKAVNAKGGKHEGPVLGDADYVTLMMGGRRKARVEAAKLPQDDDA</sequence>
<accession>A0A9P6C8H0</accession>
<feature type="region of interest" description="Disordered" evidence="1">
    <location>
        <begin position="1"/>
        <end position="59"/>
    </location>
</feature>
<keyword evidence="3" id="KW-1185">Reference proteome</keyword>
<evidence type="ECO:0000256" key="1">
    <source>
        <dbReference type="SAM" id="MobiDB-lite"/>
    </source>
</evidence>
<dbReference type="EMBL" id="MU151066">
    <property type="protein sequence ID" value="KAF9452905.1"/>
    <property type="molecule type" value="Genomic_DNA"/>
</dbReference>
<dbReference type="OrthoDB" id="3238347at2759"/>
<protein>
    <submittedName>
        <fullName evidence="2">Uncharacterized protein</fullName>
    </submittedName>
</protein>
<proteinExistence type="predicted"/>
<feature type="compositionally biased region" description="Low complexity" evidence="1">
    <location>
        <begin position="17"/>
        <end position="38"/>
    </location>
</feature>
<gene>
    <name evidence="2" type="ORF">P691DRAFT_659783</name>
</gene>
<evidence type="ECO:0000313" key="2">
    <source>
        <dbReference type="EMBL" id="KAF9452905.1"/>
    </source>
</evidence>